<protein>
    <submittedName>
        <fullName evidence="2">Uncharacterized protein</fullName>
    </submittedName>
</protein>
<evidence type="ECO:0000256" key="1">
    <source>
        <dbReference type="SAM" id="MobiDB-lite"/>
    </source>
</evidence>
<evidence type="ECO:0000313" key="3">
    <source>
        <dbReference type="Proteomes" id="UP000660729"/>
    </source>
</evidence>
<feature type="region of interest" description="Disordered" evidence="1">
    <location>
        <begin position="1"/>
        <end position="65"/>
    </location>
</feature>
<feature type="compositionally biased region" description="Polar residues" evidence="1">
    <location>
        <begin position="47"/>
        <end position="57"/>
    </location>
</feature>
<feature type="compositionally biased region" description="Polar residues" evidence="1">
    <location>
        <begin position="13"/>
        <end position="22"/>
    </location>
</feature>
<comment type="caution">
    <text evidence="2">The sequence shown here is derived from an EMBL/GenBank/DDBJ whole genome shotgun (WGS) entry which is preliminary data.</text>
</comment>
<dbReference type="EMBL" id="JABCIY010000121">
    <property type="protein sequence ID" value="KAF7192526.1"/>
    <property type="molecule type" value="Genomic_DNA"/>
</dbReference>
<dbReference type="Gene3D" id="2.40.128.680">
    <property type="match status" value="1"/>
</dbReference>
<evidence type="ECO:0000313" key="2">
    <source>
        <dbReference type="EMBL" id="KAF7192526.1"/>
    </source>
</evidence>
<sequence length="155" mass="17099">MPTSAPILALPPKTTSSSSKNLKPNILPARIHHNGPIPVSSRHWSPAPSSTTSQESSFRGRRLLSQNIPLPENYTGLVIQKTDQNLPQQQDEEGEQLEVKRMEAIGSFDEIVVWGHEVQPDKTEDVYVRGLEEWIGMAESVNGYEDGGEGKGKGR</sequence>
<reference evidence="2" key="1">
    <citation type="submission" date="2020-04" db="EMBL/GenBank/DDBJ databases">
        <title>Draft genome resource of the tomato pathogen Pseudocercospora fuligena.</title>
        <authorList>
            <person name="Zaccaron A."/>
        </authorList>
    </citation>
    <scope>NUCLEOTIDE SEQUENCE</scope>
    <source>
        <strain evidence="2">PF001</strain>
    </source>
</reference>
<dbReference type="GO" id="GO:0032299">
    <property type="term" value="C:ribonuclease H2 complex"/>
    <property type="evidence" value="ECO:0007669"/>
    <property type="project" value="InterPro"/>
</dbReference>
<accession>A0A8H6RHD7</accession>
<dbReference type="Proteomes" id="UP000660729">
    <property type="component" value="Unassembled WGS sequence"/>
</dbReference>
<dbReference type="CDD" id="cd09271">
    <property type="entry name" value="RNase_H2-C"/>
    <property type="match status" value="1"/>
</dbReference>
<keyword evidence="3" id="KW-1185">Reference proteome</keyword>
<name>A0A8H6RHD7_9PEZI</name>
<dbReference type="OrthoDB" id="6222486at2759"/>
<organism evidence="2 3">
    <name type="scientific">Pseudocercospora fuligena</name>
    <dbReference type="NCBI Taxonomy" id="685502"/>
    <lineage>
        <taxon>Eukaryota</taxon>
        <taxon>Fungi</taxon>
        <taxon>Dikarya</taxon>
        <taxon>Ascomycota</taxon>
        <taxon>Pezizomycotina</taxon>
        <taxon>Dothideomycetes</taxon>
        <taxon>Dothideomycetidae</taxon>
        <taxon>Mycosphaerellales</taxon>
        <taxon>Mycosphaerellaceae</taxon>
        <taxon>Pseudocercospora</taxon>
    </lineage>
</organism>
<dbReference type="PANTHER" id="PTHR47204:SF1">
    <property type="entry name" value="RIBONUCLEASE H2 SUBUNIT C"/>
    <property type="match status" value="1"/>
</dbReference>
<dbReference type="PANTHER" id="PTHR47204">
    <property type="entry name" value="OS02G0168900 PROTEIN"/>
    <property type="match status" value="1"/>
</dbReference>
<gene>
    <name evidence="2" type="ORF">HII31_06158</name>
</gene>
<proteinExistence type="predicted"/>
<dbReference type="InterPro" id="IPR013924">
    <property type="entry name" value="RNase_H2_suC"/>
</dbReference>
<dbReference type="AlphaFoldDB" id="A0A8H6RHD7"/>
<dbReference type="GO" id="GO:0006401">
    <property type="term" value="P:RNA catabolic process"/>
    <property type="evidence" value="ECO:0007669"/>
    <property type="project" value="InterPro"/>
</dbReference>
<dbReference type="Pfam" id="PF08615">
    <property type="entry name" value="RNase_H2_suC"/>
    <property type="match status" value="1"/>
</dbReference>